<dbReference type="AlphaFoldDB" id="A0A0A9BHV0"/>
<dbReference type="EMBL" id="GBRH01234361">
    <property type="protein sequence ID" value="JAD63534.1"/>
    <property type="molecule type" value="Transcribed_RNA"/>
</dbReference>
<evidence type="ECO:0000313" key="1">
    <source>
        <dbReference type="EMBL" id="JAD63534.1"/>
    </source>
</evidence>
<accession>A0A0A9BHV0</accession>
<name>A0A0A9BHV0_ARUDO</name>
<sequence length="25" mass="2910">MLDWAVSWVSAQGGRKRFGNIRIDF</sequence>
<protein>
    <submittedName>
        <fullName evidence="1">Uncharacterized protein</fullName>
    </submittedName>
</protein>
<organism evidence="1">
    <name type="scientific">Arundo donax</name>
    <name type="common">Giant reed</name>
    <name type="synonym">Donax arundinaceus</name>
    <dbReference type="NCBI Taxonomy" id="35708"/>
    <lineage>
        <taxon>Eukaryota</taxon>
        <taxon>Viridiplantae</taxon>
        <taxon>Streptophyta</taxon>
        <taxon>Embryophyta</taxon>
        <taxon>Tracheophyta</taxon>
        <taxon>Spermatophyta</taxon>
        <taxon>Magnoliopsida</taxon>
        <taxon>Liliopsida</taxon>
        <taxon>Poales</taxon>
        <taxon>Poaceae</taxon>
        <taxon>PACMAD clade</taxon>
        <taxon>Arundinoideae</taxon>
        <taxon>Arundineae</taxon>
        <taxon>Arundo</taxon>
    </lineage>
</organism>
<reference evidence="1" key="2">
    <citation type="journal article" date="2015" name="Data Brief">
        <title>Shoot transcriptome of the giant reed, Arundo donax.</title>
        <authorList>
            <person name="Barrero R.A."/>
            <person name="Guerrero F.D."/>
            <person name="Moolhuijzen P."/>
            <person name="Goolsby J.A."/>
            <person name="Tidwell J."/>
            <person name="Bellgard S.E."/>
            <person name="Bellgard M.I."/>
        </authorList>
    </citation>
    <scope>NUCLEOTIDE SEQUENCE</scope>
    <source>
        <tissue evidence="1">Shoot tissue taken approximately 20 cm above the soil surface</tissue>
    </source>
</reference>
<proteinExistence type="predicted"/>
<reference evidence="1" key="1">
    <citation type="submission" date="2014-09" db="EMBL/GenBank/DDBJ databases">
        <authorList>
            <person name="Magalhaes I.L.F."/>
            <person name="Oliveira U."/>
            <person name="Santos F.R."/>
            <person name="Vidigal T.H.D.A."/>
            <person name="Brescovit A.D."/>
            <person name="Santos A.J."/>
        </authorList>
    </citation>
    <scope>NUCLEOTIDE SEQUENCE</scope>
    <source>
        <tissue evidence="1">Shoot tissue taken approximately 20 cm above the soil surface</tissue>
    </source>
</reference>